<name>A0A1F7VBM3_9BACT</name>
<accession>A0A1F7VBM3</accession>
<dbReference type="GO" id="GO:0004089">
    <property type="term" value="F:carbonate dehydratase activity"/>
    <property type="evidence" value="ECO:0007669"/>
    <property type="project" value="InterPro"/>
</dbReference>
<organism evidence="1 2">
    <name type="scientific">Candidatus Uhrbacteria bacterium RIFCSPLOWO2_02_FULL_48_12</name>
    <dbReference type="NCBI Taxonomy" id="1802407"/>
    <lineage>
        <taxon>Bacteria</taxon>
        <taxon>Candidatus Uhriibacteriota</taxon>
    </lineage>
</organism>
<protein>
    <recommendedName>
        <fullName evidence="3">Carbonic anhydrase</fullName>
    </recommendedName>
</protein>
<dbReference type="Proteomes" id="UP000178723">
    <property type="component" value="Unassembled WGS sequence"/>
</dbReference>
<evidence type="ECO:0008006" key="3">
    <source>
        <dbReference type="Google" id="ProtNLM"/>
    </source>
</evidence>
<dbReference type="SUPFAM" id="SSF53056">
    <property type="entry name" value="beta-carbonic anhydrase, cab"/>
    <property type="match status" value="1"/>
</dbReference>
<dbReference type="STRING" id="1802407.A3I40_02525"/>
<proteinExistence type="predicted"/>
<comment type="caution">
    <text evidence="1">The sequence shown here is derived from an EMBL/GenBank/DDBJ whole genome shotgun (WGS) entry which is preliminary data.</text>
</comment>
<sequence length="146" mass="16078">MLLNNQKNAHHCEALVVHCIDFRFHEAIRDFLKNELVIKSYDLLTIPGAAKHLTAAGSASRREGLLEDMGVSLRLHAPKKIILINHADCGAYGGASAFASVEEERKNHEAALKEAAEVLQQNFSGITVKLYYADLADKNITLSPIQ</sequence>
<dbReference type="InterPro" id="IPR036874">
    <property type="entry name" value="Carbonic_anhydrase_sf"/>
</dbReference>
<dbReference type="GO" id="GO:0008270">
    <property type="term" value="F:zinc ion binding"/>
    <property type="evidence" value="ECO:0007669"/>
    <property type="project" value="InterPro"/>
</dbReference>
<reference evidence="1 2" key="1">
    <citation type="journal article" date="2016" name="Nat. Commun.">
        <title>Thousands of microbial genomes shed light on interconnected biogeochemical processes in an aquifer system.</title>
        <authorList>
            <person name="Anantharaman K."/>
            <person name="Brown C.T."/>
            <person name="Hug L.A."/>
            <person name="Sharon I."/>
            <person name="Castelle C.J."/>
            <person name="Probst A.J."/>
            <person name="Thomas B.C."/>
            <person name="Singh A."/>
            <person name="Wilkins M.J."/>
            <person name="Karaoz U."/>
            <person name="Brodie E.L."/>
            <person name="Williams K.H."/>
            <person name="Hubbard S.S."/>
            <person name="Banfield J.F."/>
        </authorList>
    </citation>
    <scope>NUCLEOTIDE SEQUENCE [LARGE SCALE GENOMIC DNA]</scope>
</reference>
<gene>
    <name evidence="1" type="ORF">A3I40_02525</name>
</gene>
<evidence type="ECO:0000313" key="1">
    <source>
        <dbReference type="EMBL" id="OGL87417.1"/>
    </source>
</evidence>
<dbReference type="Pfam" id="PF20393">
    <property type="entry name" value="Pro_CA_2"/>
    <property type="match status" value="1"/>
</dbReference>
<evidence type="ECO:0000313" key="2">
    <source>
        <dbReference type="Proteomes" id="UP000178723"/>
    </source>
</evidence>
<dbReference type="InterPro" id="IPR046871">
    <property type="entry name" value="Pro_CA_2"/>
</dbReference>
<dbReference type="Gene3D" id="3.40.1050.10">
    <property type="entry name" value="Carbonic anhydrase"/>
    <property type="match status" value="1"/>
</dbReference>
<dbReference type="AlphaFoldDB" id="A0A1F7VBM3"/>
<dbReference type="EMBL" id="MGEP01000012">
    <property type="protein sequence ID" value="OGL87417.1"/>
    <property type="molecule type" value="Genomic_DNA"/>
</dbReference>